<evidence type="ECO:0000256" key="1">
    <source>
        <dbReference type="SAM" id="MobiDB-lite"/>
    </source>
</evidence>
<feature type="signal peptide" evidence="2">
    <location>
        <begin position="1"/>
        <end position="25"/>
    </location>
</feature>
<gene>
    <name evidence="3" type="ORF">ACFFNX_45540</name>
</gene>
<dbReference type="Proteomes" id="UP001589627">
    <property type="component" value="Unassembled WGS sequence"/>
</dbReference>
<sequence>MRVNVRMVFLGAVVAVSAACSSHEAAPPKVASLSSPAGASASASPDGRPRYRLDMTEAERTALQAPYLKCMSRHGVPVTRIRGGDAPRPSGDTVDKANRACENLLPLPPWEEDAENPQAADFQLKVVACLRKKGVRYVELSRDTSSGVVGPVLGGQHNDQDSIKKGMALIPECEREVAGH</sequence>
<evidence type="ECO:0000256" key="2">
    <source>
        <dbReference type="SAM" id="SignalP"/>
    </source>
</evidence>
<evidence type="ECO:0000313" key="3">
    <source>
        <dbReference type="EMBL" id="MFB9839432.1"/>
    </source>
</evidence>
<feature type="chain" id="PRO_5047027159" description="Lipoprotein" evidence="2">
    <location>
        <begin position="26"/>
        <end position="180"/>
    </location>
</feature>
<evidence type="ECO:0008006" key="5">
    <source>
        <dbReference type="Google" id="ProtNLM"/>
    </source>
</evidence>
<dbReference type="PROSITE" id="PS51257">
    <property type="entry name" value="PROKAR_LIPOPROTEIN"/>
    <property type="match status" value="1"/>
</dbReference>
<feature type="compositionally biased region" description="Low complexity" evidence="1">
    <location>
        <begin position="26"/>
        <end position="44"/>
    </location>
</feature>
<reference evidence="3 4" key="1">
    <citation type="submission" date="2024-09" db="EMBL/GenBank/DDBJ databases">
        <authorList>
            <person name="Sun Q."/>
            <person name="Mori K."/>
        </authorList>
    </citation>
    <scope>NUCLEOTIDE SEQUENCE [LARGE SCALE GENOMIC DNA]</scope>
    <source>
        <strain evidence="3 4">TBRC 0563</strain>
    </source>
</reference>
<proteinExistence type="predicted"/>
<protein>
    <recommendedName>
        <fullName evidence="5">Lipoprotein</fullName>
    </recommendedName>
</protein>
<dbReference type="RefSeq" id="WP_378212550.1">
    <property type="nucleotide sequence ID" value="NZ_JBHLZP010000713.1"/>
</dbReference>
<organism evidence="3 4">
    <name type="scientific">Actinoallomurus acaciae</name>
    <dbReference type="NCBI Taxonomy" id="502577"/>
    <lineage>
        <taxon>Bacteria</taxon>
        <taxon>Bacillati</taxon>
        <taxon>Actinomycetota</taxon>
        <taxon>Actinomycetes</taxon>
        <taxon>Streptosporangiales</taxon>
        <taxon>Thermomonosporaceae</taxon>
        <taxon>Actinoallomurus</taxon>
    </lineage>
</organism>
<keyword evidence="4" id="KW-1185">Reference proteome</keyword>
<name>A0ABV5YZM6_9ACTN</name>
<evidence type="ECO:0000313" key="4">
    <source>
        <dbReference type="Proteomes" id="UP001589627"/>
    </source>
</evidence>
<feature type="region of interest" description="Disordered" evidence="1">
    <location>
        <begin position="26"/>
        <end position="50"/>
    </location>
</feature>
<comment type="caution">
    <text evidence="3">The sequence shown here is derived from an EMBL/GenBank/DDBJ whole genome shotgun (WGS) entry which is preliminary data.</text>
</comment>
<dbReference type="EMBL" id="JBHLZP010000713">
    <property type="protein sequence ID" value="MFB9839432.1"/>
    <property type="molecule type" value="Genomic_DNA"/>
</dbReference>
<accession>A0ABV5YZM6</accession>
<keyword evidence="2" id="KW-0732">Signal</keyword>